<comment type="caution">
    <text evidence="1">The sequence shown here is derived from an EMBL/GenBank/DDBJ whole genome shotgun (WGS) entry which is preliminary data.</text>
</comment>
<sequence length="111" mass="12937">MFRIRNIIQVHRRGFFARLKEGFQKQESAEDTIRKVNEVEPKGLVHQILNPQLISNKGFFSLWILGAGLVIIFGRKEKPEEIYIKTKDDGQVEVKTVVHEHPVFKLRDPKS</sequence>
<proteinExistence type="predicted"/>
<protein>
    <submittedName>
        <fullName evidence="1">Uncharacterized protein</fullName>
    </submittedName>
</protein>
<evidence type="ECO:0000313" key="1">
    <source>
        <dbReference type="EMBL" id="OMJ68096.1"/>
    </source>
</evidence>
<accession>A0A1R2AUB7</accession>
<evidence type="ECO:0000313" key="2">
    <source>
        <dbReference type="Proteomes" id="UP000187209"/>
    </source>
</evidence>
<organism evidence="1 2">
    <name type="scientific">Stentor coeruleus</name>
    <dbReference type="NCBI Taxonomy" id="5963"/>
    <lineage>
        <taxon>Eukaryota</taxon>
        <taxon>Sar</taxon>
        <taxon>Alveolata</taxon>
        <taxon>Ciliophora</taxon>
        <taxon>Postciliodesmatophora</taxon>
        <taxon>Heterotrichea</taxon>
        <taxon>Heterotrichida</taxon>
        <taxon>Stentoridae</taxon>
        <taxon>Stentor</taxon>
    </lineage>
</organism>
<gene>
    <name evidence="1" type="ORF">SteCoe_34548</name>
</gene>
<dbReference type="EMBL" id="MPUH01001385">
    <property type="protein sequence ID" value="OMJ68096.1"/>
    <property type="molecule type" value="Genomic_DNA"/>
</dbReference>
<reference evidence="1 2" key="1">
    <citation type="submission" date="2016-11" db="EMBL/GenBank/DDBJ databases">
        <title>The macronuclear genome of Stentor coeruleus: a giant cell with tiny introns.</title>
        <authorList>
            <person name="Slabodnick M."/>
            <person name="Ruby J.G."/>
            <person name="Reiff S.B."/>
            <person name="Swart E.C."/>
            <person name="Gosai S."/>
            <person name="Prabakaran S."/>
            <person name="Witkowska E."/>
            <person name="Larue G.E."/>
            <person name="Fisher S."/>
            <person name="Freeman R.M."/>
            <person name="Gunawardena J."/>
            <person name="Chu W."/>
            <person name="Stover N.A."/>
            <person name="Gregory B.D."/>
            <person name="Nowacki M."/>
            <person name="Derisi J."/>
            <person name="Roy S.W."/>
            <person name="Marshall W.F."/>
            <person name="Sood P."/>
        </authorList>
    </citation>
    <scope>NUCLEOTIDE SEQUENCE [LARGE SCALE GENOMIC DNA]</scope>
    <source>
        <strain evidence="1">WM001</strain>
    </source>
</reference>
<dbReference type="AlphaFoldDB" id="A0A1R2AUB7"/>
<keyword evidence="2" id="KW-1185">Reference proteome</keyword>
<dbReference type="Proteomes" id="UP000187209">
    <property type="component" value="Unassembled WGS sequence"/>
</dbReference>
<name>A0A1R2AUB7_9CILI</name>